<reference evidence="1 2" key="1">
    <citation type="submission" date="2019-10" db="EMBL/GenBank/DDBJ databases">
        <title>Nonomuraea sp. nov., isolated from Phyllanthus amarus.</title>
        <authorList>
            <person name="Klykleung N."/>
            <person name="Tanasupawat S."/>
        </authorList>
    </citation>
    <scope>NUCLEOTIDE SEQUENCE [LARGE SCALE GENOMIC DNA]</scope>
    <source>
        <strain evidence="1 2">PA1-10</strain>
    </source>
</reference>
<protein>
    <submittedName>
        <fullName evidence="1">Ornithine cyclodeaminase family protein</fullName>
    </submittedName>
</protein>
<dbReference type="AlphaFoldDB" id="A0A5C4VF91"/>
<dbReference type="PANTHER" id="PTHR13812">
    <property type="entry name" value="KETIMINE REDUCTASE MU-CRYSTALLIN"/>
    <property type="match status" value="1"/>
</dbReference>
<comment type="caution">
    <text evidence="1">The sequence shown here is derived from an EMBL/GenBank/DDBJ whole genome shotgun (WGS) entry which is preliminary data.</text>
</comment>
<organism evidence="1 2">
    <name type="scientific">Nonomuraea phyllanthi</name>
    <dbReference type="NCBI Taxonomy" id="2219224"/>
    <lineage>
        <taxon>Bacteria</taxon>
        <taxon>Bacillati</taxon>
        <taxon>Actinomycetota</taxon>
        <taxon>Actinomycetes</taxon>
        <taxon>Streptosporangiales</taxon>
        <taxon>Streptosporangiaceae</taxon>
        <taxon>Nonomuraea</taxon>
    </lineage>
</organism>
<dbReference type="SUPFAM" id="SSF51735">
    <property type="entry name" value="NAD(P)-binding Rossmann-fold domains"/>
    <property type="match status" value="1"/>
</dbReference>
<dbReference type="PIRSF" id="PIRSF001439">
    <property type="entry name" value="CryM"/>
    <property type="match status" value="1"/>
</dbReference>
<dbReference type="Gene3D" id="3.40.50.720">
    <property type="entry name" value="NAD(P)-binding Rossmann-like Domain"/>
    <property type="match status" value="1"/>
</dbReference>
<dbReference type="Proteomes" id="UP000312512">
    <property type="component" value="Unassembled WGS sequence"/>
</dbReference>
<dbReference type="GO" id="GO:0005737">
    <property type="term" value="C:cytoplasm"/>
    <property type="evidence" value="ECO:0007669"/>
    <property type="project" value="TreeGrafter"/>
</dbReference>
<keyword evidence="2" id="KW-1185">Reference proteome</keyword>
<dbReference type="InterPro" id="IPR003462">
    <property type="entry name" value="ODC_Mu_crystall"/>
</dbReference>
<dbReference type="EMBL" id="VDLX02000025">
    <property type="protein sequence ID" value="KAB8188388.1"/>
    <property type="molecule type" value="Genomic_DNA"/>
</dbReference>
<dbReference type="OrthoDB" id="4311033at2"/>
<evidence type="ECO:0000313" key="2">
    <source>
        <dbReference type="Proteomes" id="UP000312512"/>
    </source>
</evidence>
<gene>
    <name evidence="1" type="ORF">FH608_043880</name>
</gene>
<dbReference type="InterPro" id="IPR036291">
    <property type="entry name" value="NAD(P)-bd_dom_sf"/>
</dbReference>
<dbReference type="PANTHER" id="PTHR13812:SF19">
    <property type="entry name" value="KETIMINE REDUCTASE MU-CRYSTALLIN"/>
    <property type="match status" value="1"/>
</dbReference>
<dbReference type="Pfam" id="PF02423">
    <property type="entry name" value="OCD_Mu_crystall"/>
    <property type="match status" value="1"/>
</dbReference>
<sequence>MPFLDSHEVAARLPWPAVIDALDRAVPAAFGDGRFHDRSVIPARGGHLLAMPAASENAVGVKLVGVGPDNPRHGLPRIQALYVVFDARHLSPLAVLDGTSLTTIRTAGQSAAVVRRLAAPDARHLVVFGSGPQARAHVEALCAVRPVETVRIVARRPEPVAALCAELGSDRLDVRPGTPDDVSKADVVVCATTSATPVFDGRDLGERACVVAVGSHTPDARELDHAVFTRASLTLVEHRGTALREAGDIIHAVAAGVLTEDRITDFGDLAERGAPAVEGISVYKSVGMGYQDLAVIEEALRADVAARR</sequence>
<accession>A0A5C4VF91</accession>
<name>A0A5C4VF91_9ACTN</name>
<dbReference type="InterPro" id="IPR023401">
    <property type="entry name" value="ODC_N"/>
</dbReference>
<proteinExistence type="predicted"/>
<dbReference type="Gene3D" id="3.30.1780.10">
    <property type="entry name" value="ornithine cyclodeaminase, domain 1"/>
    <property type="match status" value="1"/>
</dbReference>
<evidence type="ECO:0000313" key="1">
    <source>
        <dbReference type="EMBL" id="KAB8188388.1"/>
    </source>
</evidence>